<comment type="similarity">
    <text evidence="1 4">Belongs to the 2-oxoacid dehydrogenase family.</text>
</comment>
<dbReference type="Gene3D" id="4.10.320.10">
    <property type="entry name" value="E3-binding domain"/>
    <property type="match status" value="1"/>
</dbReference>
<keyword evidence="9" id="KW-1185">Reference proteome</keyword>
<evidence type="ECO:0000256" key="1">
    <source>
        <dbReference type="ARBA" id="ARBA00007317"/>
    </source>
</evidence>
<dbReference type="GO" id="GO:0016746">
    <property type="term" value="F:acyltransferase activity"/>
    <property type="evidence" value="ECO:0007669"/>
    <property type="project" value="UniProtKB-KW"/>
</dbReference>
<dbReference type="OrthoDB" id="537444at2759"/>
<dbReference type="CDD" id="cd06849">
    <property type="entry name" value="lipoyl_domain"/>
    <property type="match status" value="2"/>
</dbReference>
<keyword evidence="2 4" id="KW-0450">Lipoyl</keyword>
<dbReference type="InterPro" id="IPR011053">
    <property type="entry name" value="Single_hybrid_motif"/>
</dbReference>
<dbReference type="Pfam" id="PF00198">
    <property type="entry name" value="2-oxoacid_dh"/>
    <property type="match status" value="1"/>
</dbReference>
<dbReference type="Pfam" id="PF00364">
    <property type="entry name" value="Biotin_lipoyl"/>
    <property type="match status" value="2"/>
</dbReference>
<dbReference type="InterPro" id="IPR045257">
    <property type="entry name" value="E2/Pdx1"/>
</dbReference>
<feature type="region of interest" description="Disordered" evidence="5">
    <location>
        <begin position="394"/>
        <end position="426"/>
    </location>
</feature>
<evidence type="ECO:0000256" key="5">
    <source>
        <dbReference type="SAM" id="MobiDB-lite"/>
    </source>
</evidence>
<feature type="compositionally biased region" description="Basic and acidic residues" evidence="5">
    <location>
        <begin position="197"/>
        <end position="214"/>
    </location>
</feature>
<evidence type="ECO:0000313" key="8">
    <source>
        <dbReference type="EMBL" id="KAJ4851567.1"/>
    </source>
</evidence>
<reference evidence="8" key="2">
    <citation type="journal article" date="2023" name="Plants (Basel)">
        <title>Annotation of the Turnera subulata (Passifloraceae) Draft Genome Reveals the S-Locus Evolved after the Divergence of Turneroideae from Passifloroideae in a Stepwise Manner.</title>
        <authorList>
            <person name="Henning P.M."/>
            <person name="Roalson E.H."/>
            <person name="Mir W."/>
            <person name="McCubbin A.G."/>
            <person name="Shore J.S."/>
        </authorList>
    </citation>
    <scope>NUCLEOTIDE SEQUENCE</scope>
    <source>
        <strain evidence="8">F60SS</strain>
    </source>
</reference>
<comment type="caution">
    <text evidence="8">The sequence shown here is derived from an EMBL/GenBank/DDBJ whole genome shotgun (WGS) entry which is preliminary data.</text>
</comment>
<feature type="region of interest" description="Disordered" evidence="5">
    <location>
        <begin position="316"/>
        <end position="349"/>
    </location>
</feature>
<dbReference type="InterPro" id="IPR004167">
    <property type="entry name" value="PSBD"/>
</dbReference>
<evidence type="ECO:0000256" key="4">
    <source>
        <dbReference type="RuleBase" id="RU003423"/>
    </source>
</evidence>
<feature type="compositionally biased region" description="Polar residues" evidence="5">
    <location>
        <begin position="417"/>
        <end position="426"/>
    </location>
</feature>
<dbReference type="EMBL" id="JAKUCV010000016">
    <property type="protein sequence ID" value="KAJ4851567.1"/>
    <property type="molecule type" value="Genomic_DNA"/>
</dbReference>
<dbReference type="GO" id="GO:0006086">
    <property type="term" value="P:pyruvate decarboxylation to acetyl-CoA"/>
    <property type="evidence" value="ECO:0007669"/>
    <property type="project" value="InterPro"/>
</dbReference>
<feature type="region of interest" description="Disordered" evidence="5">
    <location>
        <begin position="185"/>
        <end position="226"/>
    </location>
</feature>
<dbReference type="InterPro" id="IPR001078">
    <property type="entry name" value="2-oxoacid_DH_actylTfrase"/>
</dbReference>
<keyword evidence="3" id="KW-0809">Transit peptide</keyword>
<feature type="domain" description="Lipoyl-binding" evidence="6">
    <location>
        <begin position="102"/>
        <end position="178"/>
    </location>
</feature>
<feature type="compositionally biased region" description="Basic and acidic residues" evidence="5">
    <location>
        <begin position="394"/>
        <end position="413"/>
    </location>
</feature>
<dbReference type="PROSITE" id="PS50968">
    <property type="entry name" value="BIOTINYL_LIPOYL"/>
    <property type="match status" value="2"/>
</dbReference>
<dbReference type="InterPro" id="IPR023213">
    <property type="entry name" value="CAT-like_dom_sf"/>
</dbReference>
<dbReference type="InterPro" id="IPR036625">
    <property type="entry name" value="E3-bd_dom_sf"/>
</dbReference>
<name>A0A9Q0JSM6_9ROSI</name>
<dbReference type="GO" id="GO:0045254">
    <property type="term" value="C:pyruvate dehydrogenase complex"/>
    <property type="evidence" value="ECO:0007669"/>
    <property type="project" value="InterPro"/>
</dbReference>
<evidence type="ECO:0000256" key="3">
    <source>
        <dbReference type="ARBA" id="ARBA00022946"/>
    </source>
</evidence>
<feature type="domain" description="Lipoyl-binding" evidence="6">
    <location>
        <begin position="229"/>
        <end position="305"/>
    </location>
</feature>
<dbReference type="PROSITE" id="PS00189">
    <property type="entry name" value="LIPOYL"/>
    <property type="match status" value="2"/>
</dbReference>
<feature type="domain" description="Peripheral subunit-binding (PSBD)" evidence="7">
    <location>
        <begin position="352"/>
        <end position="389"/>
    </location>
</feature>
<evidence type="ECO:0000256" key="2">
    <source>
        <dbReference type="ARBA" id="ARBA00022823"/>
    </source>
</evidence>
<accession>A0A9Q0JSM6</accession>
<dbReference type="Pfam" id="PF02817">
    <property type="entry name" value="E3_binding"/>
    <property type="match status" value="1"/>
</dbReference>
<dbReference type="GO" id="GO:0005739">
    <property type="term" value="C:mitochondrion"/>
    <property type="evidence" value="ECO:0007669"/>
    <property type="project" value="TreeGrafter"/>
</dbReference>
<comment type="cofactor">
    <cofactor evidence="4">
        <name>(R)-lipoate</name>
        <dbReference type="ChEBI" id="CHEBI:83088"/>
    </cofactor>
</comment>
<dbReference type="PROSITE" id="PS51826">
    <property type="entry name" value="PSBD"/>
    <property type="match status" value="1"/>
</dbReference>
<keyword evidence="4" id="KW-0012">Acyltransferase</keyword>
<dbReference type="InterPro" id="IPR003016">
    <property type="entry name" value="2-oxoA_DH_lipoyl-BS"/>
</dbReference>
<evidence type="ECO:0000313" key="9">
    <source>
        <dbReference type="Proteomes" id="UP001141552"/>
    </source>
</evidence>
<dbReference type="EC" id="2.3.1.-" evidence="4"/>
<organism evidence="8 9">
    <name type="scientific">Turnera subulata</name>
    <dbReference type="NCBI Taxonomy" id="218843"/>
    <lineage>
        <taxon>Eukaryota</taxon>
        <taxon>Viridiplantae</taxon>
        <taxon>Streptophyta</taxon>
        <taxon>Embryophyta</taxon>
        <taxon>Tracheophyta</taxon>
        <taxon>Spermatophyta</taxon>
        <taxon>Magnoliopsida</taxon>
        <taxon>eudicotyledons</taxon>
        <taxon>Gunneridae</taxon>
        <taxon>Pentapetalae</taxon>
        <taxon>rosids</taxon>
        <taxon>fabids</taxon>
        <taxon>Malpighiales</taxon>
        <taxon>Passifloraceae</taxon>
        <taxon>Turnera</taxon>
    </lineage>
</organism>
<dbReference type="PANTHER" id="PTHR23151:SF90">
    <property type="entry name" value="DIHYDROLIPOYLLYSINE-RESIDUE ACETYLTRANSFERASE COMPONENT OF PYRUVATE DEHYDROGENASE COMPLEX, MITOCHONDRIAL-RELATED"/>
    <property type="match status" value="1"/>
</dbReference>
<proteinExistence type="inferred from homology"/>
<sequence length="643" mass="68525">MALSRLRHPVISRYAPSLLKARFLSSAAAAAAAGRYSGARNSFVDSNGSLLRPASSSVFARVDESSLKLKLRIGVRHFSSSALLFSSEFITNPSVAAELPPHAVIGMPALSPTMTQGNIAKWRKKEGDAIAPGDILCEIETDKATLEFEILEEGFLAKILVPEGSKDVPVGQPIAITVEDADDIQSVPATVGDGAETGDKSSKGQVSKEEDATKETSSTEINTSELPPHIVLGMPALSPTMNQGNIAKWRKKEGDKIEVGDIICEIETDKATLEFESLEEGYLAKIVAPEGSKDVAVGQPIAITVEDPDDIEAVKTSAISSSSKKVEEAKPTQPTPQDSKVEARGSTGSFTRISPSAKLLISEHGLDAALLNASGAHGTLLKGDVLAAIRSGKDYSRKGSSTEKGTPQKDPKPSSEAIPSQTRLQLSDSFEDLPNTQIRKIIARRLLESKQTTPHLYLSTDVILDPLLSFRKELKEKHDVKVSVNDIVIKAVAVALRNVPEANAYWNVEKEEVILCDSVDISIAVATEKGLITPIIRNADQKSISAISSEVKQLAEKARAGKLAPNEFQGGTFSISNLGMYPVDQFAAIINPPQGGILAVGRGNKVVEPLLGSDGIERPAVVNKMNLTLSADHRVFDGKVGGL</sequence>
<protein>
    <recommendedName>
        <fullName evidence="4">Dihydrolipoamide acetyltransferase component of pyruvate dehydrogenase complex</fullName>
        <ecNumber evidence="4">2.3.1.-</ecNumber>
    </recommendedName>
</protein>
<dbReference type="Gene3D" id="3.30.559.10">
    <property type="entry name" value="Chloramphenicol acetyltransferase-like domain"/>
    <property type="match status" value="1"/>
</dbReference>
<gene>
    <name evidence="8" type="ORF">Tsubulata_034336</name>
</gene>
<dbReference type="InterPro" id="IPR000089">
    <property type="entry name" value="Biotin_lipoyl"/>
</dbReference>
<evidence type="ECO:0000259" key="6">
    <source>
        <dbReference type="PROSITE" id="PS50968"/>
    </source>
</evidence>
<keyword evidence="4" id="KW-0808">Transferase</keyword>
<dbReference type="AlphaFoldDB" id="A0A9Q0JSM6"/>
<dbReference type="FunFam" id="2.40.50.100:FF:000010">
    <property type="entry name" value="Acetyltransferase component of pyruvate dehydrogenase complex"/>
    <property type="match status" value="2"/>
</dbReference>
<dbReference type="Proteomes" id="UP001141552">
    <property type="component" value="Unassembled WGS sequence"/>
</dbReference>
<reference evidence="8" key="1">
    <citation type="submission" date="2022-02" db="EMBL/GenBank/DDBJ databases">
        <authorList>
            <person name="Henning P.M."/>
            <person name="McCubbin A.G."/>
            <person name="Shore J.S."/>
        </authorList>
    </citation>
    <scope>NUCLEOTIDE SEQUENCE</scope>
    <source>
        <strain evidence="8">F60SS</strain>
        <tissue evidence="8">Leaves</tissue>
    </source>
</reference>
<dbReference type="SUPFAM" id="SSF51230">
    <property type="entry name" value="Single hybrid motif"/>
    <property type="match status" value="2"/>
</dbReference>
<dbReference type="PANTHER" id="PTHR23151">
    <property type="entry name" value="DIHYDROLIPOAMIDE ACETYL/SUCCINYL-TRANSFERASE-RELATED"/>
    <property type="match status" value="1"/>
</dbReference>
<dbReference type="FunFam" id="3.30.559.10:FF:000003">
    <property type="entry name" value="Acetyltransferase component of pyruvate dehydrogenase complex"/>
    <property type="match status" value="1"/>
</dbReference>
<feature type="compositionally biased region" description="Polar residues" evidence="5">
    <location>
        <begin position="215"/>
        <end position="225"/>
    </location>
</feature>
<dbReference type="Gene3D" id="2.40.50.100">
    <property type="match status" value="2"/>
</dbReference>
<dbReference type="SUPFAM" id="SSF47005">
    <property type="entry name" value="Peripheral subunit-binding domain of 2-oxo acid dehydrogenase complex"/>
    <property type="match status" value="1"/>
</dbReference>
<evidence type="ECO:0000259" key="7">
    <source>
        <dbReference type="PROSITE" id="PS51826"/>
    </source>
</evidence>
<dbReference type="SUPFAM" id="SSF52777">
    <property type="entry name" value="CoA-dependent acyltransferases"/>
    <property type="match status" value="1"/>
</dbReference>